<dbReference type="NCBIfam" id="TIGR00179">
    <property type="entry name" value="murB"/>
    <property type="match status" value="1"/>
</dbReference>
<dbReference type="PANTHER" id="PTHR21071">
    <property type="entry name" value="UDP-N-ACETYLENOLPYRUVOYLGLUCOSAMINE REDUCTASE"/>
    <property type="match status" value="1"/>
</dbReference>
<dbReference type="SUPFAM" id="SSF56176">
    <property type="entry name" value="FAD-binding/transporter-associated domain-like"/>
    <property type="match status" value="1"/>
</dbReference>
<keyword evidence="14" id="KW-0131">Cell cycle</keyword>
<keyword evidence="10" id="KW-0521">NADP</keyword>
<keyword evidence="12" id="KW-0573">Peptidoglycan synthesis</keyword>
<dbReference type="AlphaFoldDB" id="A0A382DAK2"/>
<evidence type="ECO:0000256" key="1">
    <source>
        <dbReference type="ARBA" id="ARBA00001974"/>
    </source>
</evidence>
<evidence type="ECO:0000256" key="4">
    <source>
        <dbReference type="ARBA" id="ARBA00004752"/>
    </source>
</evidence>
<dbReference type="GO" id="GO:0071555">
    <property type="term" value="P:cell wall organization"/>
    <property type="evidence" value="ECO:0007669"/>
    <property type="project" value="UniProtKB-KW"/>
</dbReference>
<dbReference type="Gene3D" id="3.30.465.10">
    <property type="match status" value="1"/>
</dbReference>
<evidence type="ECO:0000256" key="11">
    <source>
        <dbReference type="ARBA" id="ARBA00022960"/>
    </source>
</evidence>
<dbReference type="InterPro" id="IPR006094">
    <property type="entry name" value="Oxid_FAD_bind_N"/>
</dbReference>
<evidence type="ECO:0000256" key="5">
    <source>
        <dbReference type="ARBA" id="ARBA00012518"/>
    </source>
</evidence>
<dbReference type="InterPro" id="IPR011601">
    <property type="entry name" value="MurB_C"/>
</dbReference>
<comment type="cofactor">
    <cofactor evidence="1">
        <name>FAD</name>
        <dbReference type="ChEBI" id="CHEBI:57692"/>
    </cofactor>
</comment>
<dbReference type="EC" id="1.3.1.98" evidence="5"/>
<feature type="non-terminal residue" evidence="18">
    <location>
        <position position="317"/>
    </location>
</feature>
<keyword evidence="11" id="KW-0133">Cell shape</keyword>
<dbReference type="InterPro" id="IPR016169">
    <property type="entry name" value="FAD-bd_PCMH_sub2"/>
</dbReference>
<keyword evidence="8" id="KW-0285">Flavoprotein</keyword>
<dbReference type="GO" id="GO:0009252">
    <property type="term" value="P:peptidoglycan biosynthetic process"/>
    <property type="evidence" value="ECO:0007669"/>
    <property type="project" value="UniProtKB-UniPathway"/>
</dbReference>
<keyword evidence="9" id="KW-0274">FAD</keyword>
<dbReference type="PROSITE" id="PS51387">
    <property type="entry name" value="FAD_PCMH"/>
    <property type="match status" value="1"/>
</dbReference>
<comment type="catalytic activity">
    <reaction evidence="16">
        <text>UDP-N-acetyl-alpha-D-muramate + NADP(+) = UDP-N-acetyl-3-O-(1-carboxyvinyl)-alpha-D-glucosamine + NADPH + H(+)</text>
        <dbReference type="Rhea" id="RHEA:12248"/>
        <dbReference type="ChEBI" id="CHEBI:15378"/>
        <dbReference type="ChEBI" id="CHEBI:57783"/>
        <dbReference type="ChEBI" id="CHEBI:58349"/>
        <dbReference type="ChEBI" id="CHEBI:68483"/>
        <dbReference type="ChEBI" id="CHEBI:70757"/>
        <dbReference type="EC" id="1.3.1.98"/>
    </reaction>
</comment>
<evidence type="ECO:0000256" key="16">
    <source>
        <dbReference type="ARBA" id="ARBA00048914"/>
    </source>
</evidence>
<dbReference type="GO" id="GO:0051301">
    <property type="term" value="P:cell division"/>
    <property type="evidence" value="ECO:0007669"/>
    <property type="project" value="UniProtKB-KW"/>
</dbReference>
<keyword evidence="13" id="KW-0560">Oxidoreductase</keyword>
<dbReference type="Gene3D" id="3.90.78.10">
    <property type="entry name" value="UDP-N-acetylenolpyruvoylglucosamine reductase, C-terminal domain"/>
    <property type="match status" value="1"/>
</dbReference>
<evidence type="ECO:0000256" key="8">
    <source>
        <dbReference type="ARBA" id="ARBA00022630"/>
    </source>
</evidence>
<dbReference type="Pfam" id="PF02873">
    <property type="entry name" value="MurB_C"/>
    <property type="match status" value="1"/>
</dbReference>
<sequence length="317" mass="35273">MKLINHNYRSNLIQTPWQPILDRLSSIRIDTDVILAPFTTFGIGGPADLLFRAKSASELIEVVLAAKELEIPYFVMGKGANLLIGDRGFRGLVIICEIGGIDYLDDNHVRAGSGVTTYPHLISSTAQKGLGGLHHFVGIPSTVGGAMWQNLHFLSPEPDRTRTIFIEEFVDSACIFSEENEIQVVDKDYFKFSYDYSILHERKDIVLSVDFSLEQADPIELHKTMEENLEWRKERHPDLQEFGSVGSIFKKIESIGAGRLIDTCGLKGKTFGDAQIFDRHANIIINLGAATASDVLRLIDLAQSSVAKEHGYELVPE</sequence>
<dbReference type="PANTHER" id="PTHR21071:SF4">
    <property type="entry name" value="UDP-N-ACETYLENOLPYRUVOYLGLUCOSAMINE REDUCTASE"/>
    <property type="match status" value="1"/>
</dbReference>
<evidence type="ECO:0000256" key="12">
    <source>
        <dbReference type="ARBA" id="ARBA00022984"/>
    </source>
</evidence>
<evidence type="ECO:0000256" key="9">
    <source>
        <dbReference type="ARBA" id="ARBA00022827"/>
    </source>
</evidence>
<dbReference type="HAMAP" id="MF_00037">
    <property type="entry name" value="MurB"/>
    <property type="match status" value="1"/>
</dbReference>
<accession>A0A382DAK2</accession>
<keyword evidence="15" id="KW-0961">Cell wall biogenesis/degradation</keyword>
<dbReference type="InterPro" id="IPR003170">
    <property type="entry name" value="MurB"/>
</dbReference>
<evidence type="ECO:0000256" key="7">
    <source>
        <dbReference type="ARBA" id="ARBA00022618"/>
    </source>
</evidence>
<proteinExistence type="inferred from homology"/>
<reference evidence="18" key="1">
    <citation type="submission" date="2018-05" db="EMBL/GenBank/DDBJ databases">
        <authorList>
            <person name="Lanie J.A."/>
            <person name="Ng W.-L."/>
            <person name="Kazmierczak K.M."/>
            <person name="Andrzejewski T.M."/>
            <person name="Davidsen T.M."/>
            <person name="Wayne K.J."/>
            <person name="Tettelin H."/>
            <person name="Glass J.I."/>
            <person name="Rusch D."/>
            <person name="Podicherti R."/>
            <person name="Tsui H.-C.T."/>
            <person name="Winkler M.E."/>
        </authorList>
    </citation>
    <scope>NUCLEOTIDE SEQUENCE</scope>
</reference>
<evidence type="ECO:0000256" key="10">
    <source>
        <dbReference type="ARBA" id="ARBA00022857"/>
    </source>
</evidence>
<dbReference type="EMBL" id="UINC01038433">
    <property type="protein sequence ID" value="SVB35448.1"/>
    <property type="molecule type" value="Genomic_DNA"/>
</dbReference>
<dbReference type="Gene3D" id="3.30.43.10">
    <property type="entry name" value="Uridine Diphospho-n-acetylenolpyruvylglucosamine Reductase, domain 2"/>
    <property type="match status" value="1"/>
</dbReference>
<dbReference type="InterPro" id="IPR036318">
    <property type="entry name" value="FAD-bd_PCMH-like_sf"/>
</dbReference>
<feature type="domain" description="FAD-binding PCMH-type" evidence="17">
    <location>
        <begin position="43"/>
        <end position="216"/>
    </location>
</feature>
<dbReference type="SUPFAM" id="SSF56194">
    <property type="entry name" value="Uridine diphospho-N-Acetylenolpyruvylglucosamine reductase, MurB, C-terminal domain"/>
    <property type="match status" value="1"/>
</dbReference>
<dbReference type="UniPathway" id="UPA00219"/>
<keyword evidence="6" id="KW-0963">Cytoplasm</keyword>
<evidence type="ECO:0000256" key="2">
    <source>
        <dbReference type="ARBA" id="ARBA00003921"/>
    </source>
</evidence>
<organism evidence="18">
    <name type="scientific">marine metagenome</name>
    <dbReference type="NCBI Taxonomy" id="408172"/>
    <lineage>
        <taxon>unclassified sequences</taxon>
        <taxon>metagenomes</taxon>
        <taxon>ecological metagenomes</taxon>
    </lineage>
</organism>
<dbReference type="InterPro" id="IPR036635">
    <property type="entry name" value="MurB_C_sf"/>
</dbReference>
<protein>
    <recommendedName>
        <fullName evidence="5">UDP-N-acetylmuramate dehydrogenase</fullName>
        <ecNumber evidence="5">1.3.1.98</ecNumber>
    </recommendedName>
</protein>
<name>A0A382DAK2_9ZZZZ</name>
<dbReference type="GO" id="GO:0008762">
    <property type="term" value="F:UDP-N-acetylmuramate dehydrogenase activity"/>
    <property type="evidence" value="ECO:0007669"/>
    <property type="project" value="UniProtKB-EC"/>
</dbReference>
<gene>
    <name evidence="18" type="ORF">METZ01_LOCUS188302</name>
</gene>
<dbReference type="InterPro" id="IPR016167">
    <property type="entry name" value="FAD-bd_PCMH_sub1"/>
</dbReference>
<dbReference type="Pfam" id="PF01565">
    <property type="entry name" value="FAD_binding_4"/>
    <property type="match status" value="1"/>
</dbReference>
<evidence type="ECO:0000256" key="6">
    <source>
        <dbReference type="ARBA" id="ARBA00022490"/>
    </source>
</evidence>
<evidence type="ECO:0000256" key="13">
    <source>
        <dbReference type="ARBA" id="ARBA00023002"/>
    </source>
</evidence>
<comment type="pathway">
    <text evidence="4">Cell wall biogenesis; peptidoglycan biosynthesis.</text>
</comment>
<evidence type="ECO:0000256" key="15">
    <source>
        <dbReference type="ARBA" id="ARBA00023316"/>
    </source>
</evidence>
<dbReference type="GO" id="GO:0005829">
    <property type="term" value="C:cytosol"/>
    <property type="evidence" value="ECO:0007669"/>
    <property type="project" value="TreeGrafter"/>
</dbReference>
<evidence type="ECO:0000259" key="17">
    <source>
        <dbReference type="PROSITE" id="PS51387"/>
    </source>
</evidence>
<comment type="subcellular location">
    <subcellularLocation>
        <location evidence="3">Cytoplasm</location>
    </subcellularLocation>
</comment>
<dbReference type="GO" id="GO:0008360">
    <property type="term" value="P:regulation of cell shape"/>
    <property type="evidence" value="ECO:0007669"/>
    <property type="project" value="UniProtKB-KW"/>
</dbReference>
<dbReference type="InterPro" id="IPR016166">
    <property type="entry name" value="FAD-bd_PCMH"/>
</dbReference>
<evidence type="ECO:0000256" key="3">
    <source>
        <dbReference type="ARBA" id="ARBA00004496"/>
    </source>
</evidence>
<comment type="function">
    <text evidence="2">Cell wall formation.</text>
</comment>
<evidence type="ECO:0000256" key="14">
    <source>
        <dbReference type="ARBA" id="ARBA00023306"/>
    </source>
</evidence>
<keyword evidence="7" id="KW-0132">Cell division</keyword>
<dbReference type="GO" id="GO:0071949">
    <property type="term" value="F:FAD binding"/>
    <property type="evidence" value="ECO:0007669"/>
    <property type="project" value="InterPro"/>
</dbReference>
<evidence type="ECO:0000313" key="18">
    <source>
        <dbReference type="EMBL" id="SVB35448.1"/>
    </source>
</evidence>